<keyword evidence="2" id="KW-0326">Glycosidase</keyword>
<dbReference type="EMBL" id="JACIIZ010000009">
    <property type="protein sequence ID" value="MBB6252816.1"/>
    <property type="molecule type" value="Genomic_DNA"/>
</dbReference>
<dbReference type="PANTHER" id="PTHR46190">
    <property type="entry name" value="SI:CH211-201H21.5-RELATED"/>
    <property type="match status" value="1"/>
</dbReference>
<name>A0A7X0B1T7_9PROT</name>
<evidence type="ECO:0000259" key="1">
    <source>
        <dbReference type="Pfam" id="PF01156"/>
    </source>
</evidence>
<dbReference type="Gene3D" id="3.90.245.10">
    <property type="entry name" value="Ribonucleoside hydrolase-like"/>
    <property type="match status" value="1"/>
</dbReference>
<dbReference type="CDD" id="cd02649">
    <property type="entry name" value="nuc_hydro_CeIAG"/>
    <property type="match status" value="1"/>
</dbReference>
<dbReference type="Proteomes" id="UP000539175">
    <property type="component" value="Unassembled WGS sequence"/>
</dbReference>
<dbReference type="InterPro" id="IPR036452">
    <property type="entry name" value="Ribo_hydro-like"/>
</dbReference>
<keyword evidence="2" id="KW-0378">Hydrolase</keyword>
<dbReference type="InterPro" id="IPR052775">
    <property type="entry name" value="IUN_hydrolase"/>
</dbReference>
<protein>
    <submittedName>
        <fullName evidence="2">Purine nucleosidase</fullName>
        <ecNumber evidence="2">3.2.2.1</ecNumber>
    </submittedName>
</protein>
<dbReference type="EC" id="3.2.2.1" evidence="2"/>
<gene>
    <name evidence="2" type="ORF">FHS74_003384</name>
</gene>
<reference evidence="2 3" key="1">
    <citation type="submission" date="2020-08" db="EMBL/GenBank/DDBJ databases">
        <title>Genomic Encyclopedia of Type Strains, Phase IV (KMG-IV): sequencing the most valuable type-strain genomes for metagenomic binning, comparative biology and taxonomic classification.</title>
        <authorList>
            <person name="Goeker M."/>
        </authorList>
    </citation>
    <scope>NUCLEOTIDE SEQUENCE [LARGE SCALE GENOMIC DNA]</scope>
    <source>
        <strain evidence="2 3">DSM 22198</strain>
    </source>
</reference>
<dbReference type="PANTHER" id="PTHR46190:SF1">
    <property type="entry name" value="SI:CH211-201H21.5"/>
    <property type="match status" value="1"/>
</dbReference>
<organism evidence="2 3">
    <name type="scientific">Nitrospirillum iridis</name>
    <dbReference type="NCBI Taxonomy" id="765888"/>
    <lineage>
        <taxon>Bacteria</taxon>
        <taxon>Pseudomonadati</taxon>
        <taxon>Pseudomonadota</taxon>
        <taxon>Alphaproteobacteria</taxon>
        <taxon>Rhodospirillales</taxon>
        <taxon>Azospirillaceae</taxon>
        <taxon>Nitrospirillum</taxon>
    </lineage>
</organism>
<proteinExistence type="predicted"/>
<evidence type="ECO:0000313" key="3">
    <source>
        <dbReference type="Proteomes" id="UP000539175"/>
    </source>
</evidence>
<comment type="caution">
    <text evidence="2">The sequence shown here is derived from an EMBL/GenBank/DDBJ whole genome shotgun (WGS) entry which is preliminary data.</text>
</comment>
<accession>A0A7X0B1T7</accession>
<dbReference type="InterPro" id="IPR001910">
    <property type="entry name" value="Inosine/uridine_hydrolase_dom"/>
</dbReference>
<dbReference type="Pfam" id="PF01156">
    <property type="entry name" value="IU_nuc_hydro"/>
    <property type="match status" value="1"/>
</dbReference>
<dbReference type="SUPFAM" id="SSF53590">
    <property type="entry name" value="Nucleoside hydrolase"/>
    <property type="match status" value="1"/>
</dbReference>
<dbReference type="GO" id="GO:0008477">
    <property type="term" value="F:purine nucleosidase activity"/>
    <property type="evidence" value="ECO:0007669"/>
    <property type="project" value="UniProtKB-EC"/>
</dbReference>
<keyword evidence="3" id="KW-1185">Reference proteome</keyword>
<sequence>MAMRLLIDTDTAGDDAFSLLLALRNPKVQLDAITICHGNVTFDQCVENALYTVEAAGRSGEVPVYPGARLPMMRKPLDAAYVFGKDGMSDANYPPAKQRPETRHAVDAIIDTVMAHPGEVTIIAQAPLTNLALAVMKEPAIAQAAKHLWIMGGTDNAVGNVTSAAEFNFYVDPEAAKIVVNAGFKASLLTWTRSMVEGVITSAELDAIAALDTPVSRFFTRVNRDSLAFSRDRQRIDGSIHPDALTCACALDESLVLEAEDCVVDVETAGTLTRGYSSVSSAILPDAADADPDLAPQVPNMRVIKRADRDGFVRMMTDAVR</sequence>
<evidence type="ECO:0000313" key="2">
    <source>
        <dbReference type="EMBL" id="MBB6252816.1"/>
    </source>
</evidence>
<dbReference type="AlphaFoldDB" id="A0A7X0B1T7"/>
<feature type="domain" description="Inosine/uridine-preferring nucleoside hydrolase" evidence="1">
    <location>
        <begin position="5"/>
        <end position="313"/>
    </location>
</feature>